<reference evidence="2" key="1">
    <citation type="submission" date="2020-05" db="EMBL/GenBank/DDBJ databases">
        <title>WGS assembly of Panicum virgatum.</title>
        <authorList>
            <person name="Lovell J.T."/>
            <person name="Jenkins J."/>
            <person name="Shu S."/>
            <person name="Juenger T.E."/>
            <person name="Schmutz J."/>
        </authorList>
    </citation>
    <scope>NUCLEOTIDE SEQUENCE</scope>
    <source>
        <strain evidence="2">AP13</strain>
    </source>
</reference>
<accession>A0A8T0UTY4</accession>
<feature type="compositionally biased region" description="Low complexity" evidence="1">
    <location>
        <begin position="17"/>
        <end position="36"/>
    </location>
</feature>
<dbReference type="EMBL" id="CM029041">
    <property type="protein sequence ID" value="KAG2626200.1"/>
    <property type="molecule type" value="Genomic_DNA"/>
</dbReference>
<name>A0A8T0UTY4_PANVG</name>
<keyword evidence="3" id="KW-1185">Reference proteome</keyword>
<feature type="region of interest" description="Disordered" evidence="1">
    <location>
        <begin position="1"/>
        <end position="36"/>
    </location>
</feature>
<proteinExistence type="predicted"/>
<gene>
    <name evidence="2" type="ORF">PVAP13_3KG328227</name>
</gene>
<organism evidence="2 3">
    <name type="scientific">Panicum virgatum</name>
    <name type="common">Blackwell switchgrass</name>
    <dbReference type="NCBI Taxonomy" id="38727"/>
    <lineage>
        <taxon>Eukaryota</taxon>
        <taxon>Viridiplantae</taxon>
        <taxon>Streptophyta</taxon>
        <taxon>Embryophyta</taxon>
        <taxon>Tracheophyta</taxon>
        <taxon>Spermatophyta</taxon>
        <taxon>Magnoliopsida</taxon>
        <taxon>Liliopsida</taxon>
        <taxon>Poales</taxon>
        <taxon>Poaceae</taxon>
        <taxon>PACMAD clade</taxon>
        <taxon>Panicoideae</taxon>
        <taxon>Panicodae</taxon>
        <taxon>Paniceae</taxon>
        <taxon>Panicinae</taxon>
        <taxon>Panicum</taxon>
        <taxon>Panicum sect. Hiantes</taxon>
    </lineage>
</organism>
<dbReference type="AlphaFoldDB" id="A0A8T0UTY4"/>
<dbReference type="Proteomes" id="UP000823388">
    <property type="component" value="Chromosome 3K"/>
</dbReference>
<comment type="caution">
    <text evidence="2">The sequence shown here is derived from an EMBL/GenBank/DDBJ whole genome shotgun (WGS) entry which is preliminary data.</text>
</comment>
<sequence>MTAPRAAQAQPRSGSQSALAATPATRRLAASCPGTAAGPAASPWWGGLARQRLVPHAHGWAASGYARSRDPSPWPVGDSPGGLALLAAGGRLARACCRRQPRRPRALRGWLPAGSRPRLEPGGSPPAAAMALTVERPSVVFLSRELRPWGNGSQGRIRLYRFALRPLCFLRIM</sequence>
<protein>
    <submittedName>
        <fullName evidence="2">Uncharacterized protein</fullName>
    </submittedName>
</protein>
<evidence type="ECO:0000313" key="3">
    <source>
        <dbReference type="Proteomes" id="UP000823388"/>
    </source>
</evidence>
<evidence type="ECO:0000256" key="1">
    <source>
        <dbReference type="SAM" id="MobiDB-lite"/>
    </source>
</evidence>
<evidence type="ECO:0000313" key="2">
    <source>
        <dbReference type="EMBL" id="KAG2626200.1"/>
    </source>
</evidence>